<protein>
    <submittedName>
        <fullName evidence="1">Uncharacterized protein</fullName>
    </submittedName>
</protein>
<organism evidence="1 2">
    <name type="scientific">Naganishia adeliensis</name>
    <dbReference type="NCBI Taxonomy" id="92952"/>
    <lineage>
        <taxon>Eukaryota</taxon>
        <taxon>Fungi</taxon>
        <taxon>Dikarya</taxon>
        <taxon>Basidiomycota</taxon>
        <taxon>Agaricomycotina</taxon>
        <taxon>Tremellomycetes</taxon>
        <taxon>Filobasidiales</taxon>
        <taxon>Filobasidiaceae</taxon>
        <taxon>Naganishia</taxon>
    </lineage>
</organism>
<name>A0ACC2V0R9_9TREE</name>
<keyword evidence="2" id="KW-1185">Reference proteome</keyword>
<accession>A0ACC2V0R9</accession>
<dbReference type="EMBL" id="JASBWS010000169">
    <property type="protein sequence ID" value="KAJ9092601.1"/>
    <property type="molecule type" value="Genomic_DNA"/>
</dbReference>
<gene>
    <name evidence="1" type="ORF">QFC20_007308</name>
</gene>
<evidence type="ECO:0000313" key="1">
    <source>
        <dbReference type="EMBL" id="KAJ9092601.1"/>
    </source>
</evidence>
<reference evidence="1" key="1">
    <citation type="submission" date="2023-04" db="EMBL/GenBank/DDBJ databases">
        <title>Draft Genome sequencing of Naganishia species isolated from polar environments using Oxford Nanopore Technology.</title>
        <authorList>
            <person name="Leo P."/>
            <person name="Venkateswaran K."/>
        </authorList>
    </citation>
    <scope>NUCLEOTIDE SEQUENCE</scope>
    <source>
        <strain evidence="1">MNA-CCFEE 5262</strain>
    </source>
</reference>
<sequence>MQSGASLRVIDGGSPHSAHTTGGRKTEYVDNAKFVVLNGSPVGPSAVSRQAGGGAMPGNGKRASYLHTQDGIPVPPPLPYPDATSPDLRDNEYDFMHDLSRTSTSGDPFLGPHRNDYTSTVGSSSSNSSSGSRPLDGKLQTTRQKRSSVFSTKTKASKKNGDEIADESAIHSTVSAGKTSKENKRKSYTFGHSFSKAKAPLTSNDHVPLPHTFAKETFGTREKEAGDLPLALAGFLRDAKTFEMDVDKVKRLRLLLGSESTRYLLARLQDLLDVEWRSEQHDDQLFFEILRCIKGLSTSEPGKEAIASHGVTPFRELVDLLYSEKKPGEVPPKQLIVDLVLSLFDLYRQSGMARSPLLQQRSPRVPVDTQGTRERPKSTSFPPHPPSPRSTQQATMAGVAGPEIPNGYSHISEFILSLLREPPTVDKAINQEGNDNKSNCKSRIIAPASELPAPKLEMHDFLAVAHKPRIFQTYLKELSQTCWDFFWIMHYSKNGIWNFGDVDTESIKPKAPNGASGGVEYEAMRYLVGGYLESTLLHRLTSGTSHFKLINTLARTLLEQDMADEIVRQDMENGQACEFHADMMFSGMDRILCTVRKASTDLYPEFHLELARYLKLASEAEFDLPYVIKTLITPPPDQYRRIGLGSSASESQSQQSRHHPSRPQAMYVQSGPSNANQAQGAAHATSWLPTPADIGEFDFQL</sequence>
<dbReference type="Proteomes" id="UP001230649">
    <property type="component" value="Unassembled WGS sequence"/>
</dbReference>
<comment type="caution">
    <text evidence="1">The sequence shown here is derived from an EMBL/GenBank/DDBJ whole genome shotgun (WGS) entry which is preliminary data.</text>
</comment>
<proteinExistence type="predicted"/>
<evidence type="ECO:0000313" key="2">
    <source>
        <dbReference type="Proteomes" id="UP001230649"/>
    </source>
</evidence>